<evidence type="ECO:0000259" key="1">
    <source>
        <dbReference type="Pfam" id="PF05021"/>
    </source>
</evidence>
<reference evidence="3" key="1">
    <citation type="submission" date="2021-05" db="EMBL/GenBank/DDBJ databases">
        <title>The genome of the haptophyte Pavlova lutheri (Diacronema luteri, Pavlovales) - a model for lipid biosynthesis in eukaryotic algae.</title>
        <authorList>
            <person name="Hulatt C.J."/>
            <person name="Posewitz M.C."/>
        </authorList>
    </citation>
    <scope>NUCLEOTIDE SEQUENCE</scope>
    <source>
        <strain evidence="3">NIVA-4/92</strain>
    </source>
</reference>
<dbReference type="PANTHER" id="PTHR12710:SF0">
    <property type="entry name" value="NUCLEAR PROTEIN LOCALIZATION PROTEIN 4 HOMOLOG"/>
    <property type="match status" value="1"/>
</dbReference>
<feature type="domain" description="Nuclear pore localisation protein Npl4 ubiquitin-like" evidence="2">
    <location>
        <begin position="3"/>
        <end position="71"/>
    </location>
</feature>
<evidence type="ECO:0000313" key="3">
    <source>
        <dbReference type="EMBL" id="KAG8469933.1"/>
    </source>
</evidence>
<dbReference type="Proteomes" id="UP000751190">
    <property type="component" value="Unassembled WGS sequence"/>
</dbReference>
<dbReference type="Gene3D" id="3.10.20.90">
    <property type="entry name" value="Phosphatidylinositol 3-kinase Catalytic Subunit, Chain A, domain 1"/>
    <property type="match status" value="1"/>
</dbReference>
<dbReference type="SUPFAM" id="SSF54236">
    <property type="entry name" value="Ubiquitin-like"/>
    <property type="match status" value="1"/>
</dbReference>
<evidence type="ECO:0008006" key="5">
    <source>
        <dbReference type="Google" id="ProtNLM"/>
    </source>
</evidence>
<evidence type="ECO:0000259" key="2">
    <source>
        <dbReference type="Pfam" id="PF11543"/>
    </source>
</evidence>
<gene>
    <name evidence="3" type="ORF">KFE25_006388</name>
</gene>
<dbReference type="AlphaFoldDB" id="A0A8J5XQQ6"/>
<dbReference type="OrthoDB" id="10251089at2759"/>
<dbReference type="OMA" id="DYTMSTA"/>
<dbReference type="InterPro" id="IPR016563">
    <property type="entry name" value="Npl4"/>
</dbReference>
<name>A0A8J5XQQ6_DIALT</name>
<evidence type="ECO:0000313" key="4">
    <source>
        <dbReference type="Proteomes" id="UP000751190"/>
    </source>
</evidence>
<dbReference type="InterPro" id="IPR024682">
    <property type="entry name" value="Npl4_Ub-like_dom"/>
</dbReference>
<protein>
    <recommendedName>
        <fullName evidence="5">MPN domain-containing protein</fullName>
    </recommendedName>
</protein>
<dbReference type="Pfam" id="PF05021">
    <property type="entry name" value="NPL4"/>
    <property type="match status" value="1"/>
</dbReference>
<dbReference type="InterPro" id="IPR029071">
    <property type="entry name" value="Ubiquitin-like_domsf"/>
</dbReference>
<dbReference type="EMBL" id="JAGTXO010000002">
    <property type="protein sequence ID" value="KAG8469933.1"/>
    <property type="molecule type" value="Genomic_DNA"/>
</dbReference>
<feature type="domain" description="Nuclear pore localisation protein NPL4 C-terminal" evidence="1">
    <location>
        <begin position="155"/>
        <end position="318"/>
    </location>
</feature>
<comment type="caution">
    <text evidence="3">The sequence shown here is derived from an EMBL/GenBank/DDBJ whole genome shotgun (WGS) entry which is preliminary data.</text>
</comment>
<proteinExistence type="predicted"/>
<dbReference type="InterPro" id="IPR007717">
    <property type="entry name" value="NPL4_C"/>
</dbReference>
<accession>A0A8J5XQQ6</accession>
<organism evidence="3 4">
    <name type="scientific">Diacronema lutheri</name>
    <name type="common">Unicellular marine alga</name>
    <name type="synonym">Monochrysis lutheri</name>
    <dbReference type="NCBI Taxonomy" id="2081491"/>
    <lineage>
        <taxon>Eukaryota</taxon>
        <taxon>Haptista</taxon>
        <taxon>Haptophyta</taxon>
        <taxon>Pavlovophyceae</taxon>
        <taxon>Pavlovales</taxon>
        <taxon>Pavlovaceae</taxon>
        <taxon>Diacronema</taxon>
    </lineage>
</organism>
<dbReference type="PANTHER" id="PTHR12710">
    <property type="entry name" value="NUCLEAR PROTEIN LOCALIZATION 4"/>
    <property type="match status" value="1"/>
</dbReference>
<sequence>MAITLRLRTKDGTERVTVDPQISLPALLDLVAEQLKLDRQEISVTRDGPGRDHLPHAGSLGVRHGDMLFLHYHAEREAVARYEEKDPFKRLVSEGELRKLGVKEWTLTTFLDYRSQREYKLGKLPDPRCLYVSVDAGASNSFLGNMQSVNFACQRIGLLYGRFTDDGGVQVDAIVEPAQECTDTTIALAEDPFASKAHAVAGHLGLQLVGCIFAHPPRAYAFAINEVILAARLHQRALDAAREAAADAQPAAAAGGAAAAPAEGDAPAELPAQRFVTLKARLVMEGEAIEGVATVEAYQVSEQCLALVQADAFKQSATDARCAKTAKSDCFFVIEQKESRKATAEHFVTRVHDMSRPYASPLRTAFPVENRPTQPQTQQSLREYLLRRRGEPFALVLADLHLLVFVANILDMSTDMPVLCHAVAAGDSGQLEGFQMMLHAFAEIE</sequence>
<keyword evidence="4" id="KW-1185">Reference proteome</keyword>
<dbReference type="GO" id="GO:0006511">
    <property type="term" value="P:ubiquitin-dependent protein catabolic process"/>
    <property type="evidence" value="ECO:0007669"/>
    <property type="project" value="InterPro"/>
</dbReference>
<dbReference type="Pfam" id="PF11543">
    <property type="entry name" value="UN_NPL4"/>
    <property type="match status" value="1"/>
</dbReference>